<evidence type="ECO:0000256" key="1">
    <source>
        <dbReference type="SAM" id="MobiDB-lite"/>
    </source>
</evidence>
<dbReference type="EMBL" id="JAEQNE010000007">
    <property type="protein sequence ID" value="MBL0394158.1"/>
    <property type="molecule type" value="Genomic_DNA"/>
</dbReference>
<organism evidence="3 4">
    <name type="scientific">Ramlibacter monticola</name>
    <dbReference type="NCBI Taxonomy" id="1926872"/>
    <lineage>
        <taxon>Bacteria</taxon>
        <taxon>Pseudomonadati</taxon>
        <taxon>Pseudomonadota</taxon>
        <taxon>Betaproteobacteria</taxon>
        <taxon>Burkholderiales</taxon>
        <taxon>Comamonadaceae</taxon>
        <taxon>Ramlibacter</taxon>
    </lineage>
</organism>
<sequence>MATLPQSSTGASDLYGPDELRQLTDRARAAEQSAWLRQRGIPHQRDGSRVLVARLHVRAWLEGRDTVASEGPNWSALNAPLKRSAQGVAHA</sequence>
<feature type="domain" description="DUF4224" evidence="2">
    <location>
        <begin position="18"/>
        <end position="56"/>
    </location>
</feature>
<feature type="region of interest" description="Disordered" evidence="1">
    <location>
        <begin position="69"/>
        <end position="91"/>
    </location>
</feature>
<proteinExistence type="predicted"/>
<accession>A0A937CVU8</accession>
<dbReference type="InterPro" id="IPR025319">
    <property type="entry name" value="DUF4224"/>
</dbReference>
<dbReference type="AlphaFoldDB" id="A0A937CVU8"/>
<protein>
    <submittedName>
        <fullName evidence="3">DUF4224 domain-containing protein</fullName>
    </submittedName>
</protein>
<keyword evidence="4" id="KW-1185">Reference proteome</keyword>
<dbReference type="Pfam" id="PF13986">
    <property type="entry name" value="DUF4224"/>
    <property type="match status" value="1"/>
</dbReference>
<dbReference type="RefSeq" id="WP_201676955.1">
    <property type="nucleotide sequence ID" value="NZ_JAEQNE010000007.1"/>
</dbReference>
<reference evidence="3 4" key="1">
    <citation type="journal article" date="2017" name="Int. J. Syst. Evol. Microbiol.">
        <title>Ramlibacter monticola sp. nov., isolated from forest soil.</title>
        <authorList>
            <person name="Chaudhary D.K."/>
            <person name="Kim J."/>
        </authorList>
    </citation>
    <scope>NUCLEOTIDE SEQUENCE [LARGE SCALE GENOMIC DNA]</scope>
    <source>
        <strain evidence="3 4">KACC 19175</strain>
    </source>
</reference>
<evidence type="ECO:0000259" key="2">
    <source>
        <dbReference type="Pfam" id="PF13986"/>
    </source>
</evidence>
<evidence type="ECO:0000313" key="4">
    <source>
        <dbReference type="Proteomes" id="UP000599109"/>
    </source>
</evidence>
<dbReference type="Proteomes" id="UP000599109">
    <property type="component" value="Unassembled WGS sequence"/>
</dbReference>
<name>A0A937CVU8_9BURK</name>
<gene>
    <name evidence="3" type="ORF">JJ685_23665</name>
</gene>
<comment type="caution">
    <text evidence="3">The sequence shown here is derived from an EMBL/GenBank/DDBJ whole genome shotgun (WGS) entry which is preliminary data.</text>
</comment>
<evidence type="ECO:0000313" key="3">
    <source>
        <dbReference type="EMBL" id="MBL0394158.1"/>
    </source>
</evidence>